<evidence type="ECO:0000313" key="1">
    <source>
        <dbReference type="EMBL" id="QCO08929.1"/>
    </source>
</evidence>
<accession>A0A0P0EZW4</accession>
<dbReference type="KEGG" id="abf:AMK58_13445"/>
<name>A0A0P0EZW4_AZOBR</name>
<sequence>MVSFEQQRASVLHPSVALLCNFASANWYRDQPVEAAFEEAQLFRFSLLLQVRQSLVFNGHLAPDQLLIAVEFIAEFGPLYGLGDGTGNGVESSCLARNRSV</sequence>
<proteinExistence type="predicted"/>
<dbReference type="EMBL" id="CP032339">
    <property type="protein sequence ID" value="QCO08929.1"/>
    <property type="molecule type" value="Genomic_DNA"/>
</dbReference>
<dbReference type="Proteomes" id="UP000298774">
    <property type="component" value="Chromosome"/>
</dbReference>
<protein>
    <submittedName>
        <fullName evidence="1">Uncharacterized protein</fullName>
    </submittedName>
</protein>
<dbReference type="AlphaFoldDB" id="A0A0P0EZW4"/>
<organism evidence="1 2">
    <name type="scientific">Azospirillum brasilense</name>
    <dbReference type="NCBI Taxonomy" id="192"/>
    <lineage>
        <taxon>Bacteria</taxon>
        <taxon>Pseudomonadati</taxon>
        <taxon>Pseudomonadota</taxon>
        <taxon>Alphaproteobacteria</taxon>
        <taxon>Rhodospirillales</taxon>
        <taxon>Azospirillaceae</taxon>
        <taxon>Azospirillum</taxon>
    </lineage>
</organism>
<gene>
    <name evidence="1" type="ORF">D3868_07705</name>
</gene>
<evidence type="ECO:0000313" key="2">
    <source>
        <dbReference type="Proteomes" id="UP000298774"/>
    </source>
</evidence>
<reference evidence="1 2" key="1">
    <citation type="submission" date="2018-09" db="EMBL/GenBank/DDBJ databases">
        <title>Whole genome based analysis of evolution and adaptive divergence in Indian and Brazilian strains of Azospirillum brasilense.</title>
        <authorList>
            <person name="Singh C."/>
            <person name="Tripathi A.K."/>
        </authorList>
    </citation>
    <scope>NUCLEOTIDE SEQUENCE [LARGE SCALE GENOMIC DNA]</scope>
    <source>
        <strain evidence="1 2">MTCC4038</strain>
    </source>
</reference>